<dbReference type="FunFam" id="1.20.1560.10:FF:000081">
    <property type="entry name" value="Protein CBG24505"/>
    <property type="match status" value="1"/>
</dbReference>
<sequence>MKSEHSSEEESPGIVTLVDDRHIRVWSVDTGYQEFRFPLRTFPGIEAGTIVSYKQVRNIEEVQNGGSLSPMSEGPEVVKLPKSPIKFKVKTIIVFPPDDYRPYRQVLTASQHPVVMAFSPDFHKIACFVKRDYTPGTVFEGFISRIPKENDALISKLGTLFCLTKDELKEIIDPDKIIETFEQLQHDFKDFKNAAPTEMRSKISGAQLASTCESTGIIVRIERAYAVLWNKTDGFLSANIQPHYFGFGTWVRYKCTDKKQCLEDGLITKAAEILEEVDSPRMCRVLDKILEVSALVKLSENNPEADKTFIIGYDEVLGKVLCSRDEMLCEQLRYGKEVEVFAFFLEEYHQESNWIAFAVKERNNSWRPLKALPNEVRKLASKSLSDSLTDLQADNVRMDNTERSRDEKLNLQSQVNGIEKAAEVMTQKCDDDESANKIAWGWLSDSVLKEQQNIKGELSRYLPKSGDSKKKCLGIIVVKLDDFAIVFSKPHGLSLLKREFFRSSEEFENICGLGKWIWAIFTGVEANDDNIRYKTMCVPNIEPAEPRLPTRVLGDFVKLQIEFNNGTVKVCELEPKKYAVETDLGNALISKTEYIEKEYEDSIPVLWITHIQEKCGCHWMVAKQSNLNVNALCGEPFWMPNFLESRTLPLLTRCFQHTVLVWIPFIFVLLTSPVLMFQITIKQNPPLPWTRLLAAKIFITCLLVVDSIILFLVACFELFDTSHAANPVDFIYPLMLCVSMIVMAGLILACQKHGRLTSAVIFLTWLVFAICGIPEFYWWINIGFGALNTAFDVFRYLCFLMWYACVVAQVVLFSFADIPADGRCKRDKNQSPEKSCSFLNRQTMWWFNALCAIGIRKPLEISDLYSLNPDDTSAILVPQWNRSWDAAMKKYNEKKRQVSKEEKEIHLNGNAFPRHTSNDHNGAGQSNEEVHDNVPLLTASAEQTSSSYGSVAKDDQHPMSRLKAPSILYRLIYLFKWDFICAMFMKLLSDLLQFVNPQLLRALISFTSNLSAPLWHGITLSILMFIVSELSSLLQNHYYYLTYRVATRVQTCLTAAVYQKAMRLSNAARREKTIGEMVNLMAIDVDRVQQIVPQSQQYWSTPLQISLSLYFLWNQVGVSVLSGMCVMVLLLPINFLITLQIKQMRVKDERTKMVNEVLSGIKVIKLYAWEPPMEHVITELRDKELSLIRKAAFLKTVSDMLNCASPFLVALSTFTTFVLLDPSNVLTPEIAFVSLTLFNQLRQPMSTVAELITQTVQLMVSNRRLKDFLVADELEDYIEKTPLDPQSDEAVDVRCVSMTWDRSAVMPCLRDINFSAQRGSLICIVGRVGAGKSSMLMALLGEMEKISGRLGVYGNMAYVPQQPWIQNQTVRHNITFGMPFDEYFYGRIMSACCLYPDMQVLTMGDLTEIGEKGINLSGGQKSRISLARAVYQNRDIYLLDDPLSAVDSHVGAQLFSNVIGPEGILRSKTRILVTHELSYLKYADLILIMSDGQITSDGSYAELTKSGAFTEFVEQCKSEQAAAVNGSPPQDEESYISDDSDDTFADDTTEVEDMLGTSALSTVSGMVTRRRHSTLKIGRRRRTSTTRGSIISTDASYRPLTGAEKVETGRVKPVVYLKYFRAMGTVLSALFVFGMTASTLASMGRNVWLTDWSNDNIGDSNHTAKPVALRLGIYAGIGFLEILLLFFGMSSLLFGGVAASRNLHHPLLRAIFRAPMSFFDTTPFGRILNRIGKDIETVDYLLPYNVQFFTQCLLQVLSTLVIIIASTPIFIFVVIPLAVMYFIIMRYYIATSRQLKRLESITRSPIYSHLSESVNGCATVRAYNLIQKFCRIEELKVDTHVQCRYLNYVANRWLSVRLEFIGNCVVLFAALLATLTRETISAGVLGLSVSYSFNITFVLNFAIRQITKLETNIVSVERIKEYSETPPEAEWKSKPGREPPKNWPSQGKIRIENYSTRYRPSLDLVVKGLNAEINAHEKIGIVGRTGAGKSSVTLALFRMIEPAGGHLIIDGIDISSLGLHDLRSNITIIPQDPVLFSGTLRFNLDPFHRHKDEEIWRALEYANLKEFAEANSAKLEHEITEGGDNISIGQRQLVCLARALLRKTKVLVLDEATAAVDMATDALIQNTIKSEFSDATVITIAHRLNTIMDYDRILVLEDGRIKEFDSPASLMANKKSTFYSMVISNMMSTRTKKKIQKDFMPPEYKLVVVEYYDPTIEDNYRKQVIIDDETCILDILDTAGQEEYSAMRDNYMQTGDGFLVVFALDELTSFQKIRRYCEQIRRLKDTEKVPIVMVGNKTDLVRRAMDQRTITDLAQCLGVPYQSTSAKTRVGVDVAFHSLVREIRNHRRQHGNSNKDLIPSYCAKKEKKPKEKQSGKSNKCSLS</sequence>
<dbReference type="GO" id="GO:0005524">
    <property type="term" value="F:ATP binding"/>
    <property type="evidence" value="ECO:0007669"/>
    <property type="project" value="UniProtKB-KW"/>
</dbReference>
<evidence type="ECO:0000256" key="8">
    <source>
        <dbReference type="ARBA" id="ARBA00022840"/>
    </source>
</evidence>
<dbReference type="SMART" id="SM00174">
    <property type="entry name" value="RHO"/>
    <property type="match status" value="1"/>
</dbReference>
<dbReference type="SUPFAM" id="SSF52540">
    <property type="entry name" value="P-loop containing nucleoside triphosphate hydrolases"/>
    <property type="match status" value="3"/>
</dbReference>
<accession>A0AAD4RB39</accession>
<proteinExistence type="inferred from homology"/>
<comment type="caution">
    <text evidence="15">The sequence shown here is derived from an EMBL/GenBank/DDBJ whole genome shotgun (WGS) entry which is preliminary data.</text>
</comment>
<dbReference type="GO" id="GO:0005886">
    <property type="term" value="C:plasma membrane"/>
    <property type="evidence" value="ECO:0007669"/>
    <property type="project" value="UniProtKB-SubCell"/>
</dbReference>
<dbReference type="SMART" id="SM00382">
    <property type="entry name" value="AAA"/>
    <property type="match status" value="2"/>
</dbReference>
<evidence type="ECO:0000256" key="5">
    <source>
        <dbReference type="ARBA" id="ARBA00022692"/>
    </source>
</evidence>
<keyword evidence="10 12" id="KW-0472">Membrane</keyword>
<comment type="similarity">
    <text evidence="2">Belongs to the ABC transporter superfamily. ABCC family. Conjugate transporter (TC 3.A.1.208) subfamily.</text>
</comment>
<feature type="compositionally biased region" description="Basic and acidic residues" evidence="11">
    <location>
        <begin position="1925"/>
        <end position="1940"/>
    </location>
</feature>
<dbReference type="InterPro" id="IPR036640">
    <property type="entry name" value="ABC1_TM_sf"/>
</dbReference>
<dbReference type="InterPro" id="IPR001806">
    <property type="entry name" value="Small_GTPase"/>
</dbReference>
<feature type="transmembrane region" description="Helical" evidence="12">
    <location>
        <begin position="800"/>
        <end position="818"/>
    </location>
</feature>
<feature type="transmembrane region" description="Helical" evidence="12">
    <location>
        <begin position="1000"/>
        <end position="1026"/>
    </location>
</feature>
<feature type="transmembrane region" description="Helical" evidence="12">
    <location>
        <begin position="756"/>
        <end position="780"/>
    </location>
</feature>
<dbReference type="PROSITE" id="PS50929">
    <property type="entry name" value="ABC_TM1F"/>
    <property type="match status" value="2"/>
</dbReference>
<dbReference type="Pfam" id="PF00005">
    <property type="entry name" value="ABC_tran"/>
    <property type="match status" value="2"/>
</dbReference>
<evidence type="ECO:0000256" key="2">
    <source>
        <dbReference type="ARBA" id="ARBA00009726"/>
    </source>
</evidence>
<feature type="transmembrane region" description="Helical" evidence="12">
    <location>
        <begin position="731"/>
        <end position="749"/>
    </location>
</feature>
<dbReference type="PROSITE" id="PS51419">
    <property type="entry name" value="RAB"/>
    <property type="match status" value="1"/>
</dbReference>
<keyword evidence="5 12" id="KW-0812">Transmembrane</keyword>
<keyword evidence="16" id="KW-1185">Reference proteome</keyword>
<feature type="region of interest" description="Disordered" evidence="11">
    <location>
        <begin position="2345"/>
        <end position="2383"/>
    </location>
</feature>
<gene>
    <name evidence="15" type="ORF">DdX_03526</name>
</gene>
<feature type="transmembrane region" description="Helical" evidence="12">
    <location>
        <begin position="1769"/>
        <end position="1789"/>
    </location>
</feature>
<reference evidence="15" key="1">
    <citation type="submission" date="2022-01" db="EMBL/GenBank/DDBJ databases">
        <title>Genome Sequence Resource for Two Populations of Ditylenchus destructor, the Migratory Endoparasitic Phytonematode.</title>
        <authorList>
            <person name="Zhang H."/>
            <person name="Lin R."/>
            <person name="Xie B."/>
        </authorList>
    </citation>
    <scope>NUCLEOTIDE SEQUENCE</scope>
    <source>
        <strain evidence="15">BazhouSP</strain>
    </source>
</reference>
<dbReference type="CDD" id="cd03244">
    <property type="entry name" value="ABCC_MRP_domain2"/>
    <property type="match status" value="1"/>
</dbReference>
<feature type="region of interest" description="Disordered" evidence="11">
    <location>
        <begin position="1925"/>
        <end position="1946"/>
    </location>
</feature>
<evidence type="ECO:0000256" key="4">
    <source>
        <dbReference type="ARBA" id="ARBA00022475"/>
    </source>
</evidence>
<dbReference type="FunFam" id="3.40.50.300:FF:000074">
    <property type="entry name" value="Multidrug resistance-associated protein 5 isoform 1"/>
    <property type="match status" value="1"/>
</dbReference>
<organism evidence="15 16">
    <name type="scientific">Ditylenchus destructor</name>
    <dbReference type="NCBI Taxonomy" id="166010"/>
    <lineage>
        <taxon>Eukaryota</taxon>
        <taxon>Metazoa</taxon>
        <taxon>Ecdysozoa</taxon>
        <taxon>Nematoda</taxon>
        <taxon>Chromadorea</taxon>
        <taxon>Rhabditida</taxon>
        <taxon>Tylenchina</taxon>
        <taxon>Tylenchomorpha</taxon>
        <taxon>Sphaerularioidea</taxon>
        <taxon>Anguinidae</taxon>
        <taxon>Anguininae</taxon>
        <taxon>Ditylenchus</taxon>
    </lineage>
</organism>
<keyword evidence="7" id="KW-0547">Nucleotide-binding</keyword>
<name>A0AAD4RB39_9BILA</name>
<dbReference type="NCBIfam" id="TIGR00957">
    <property type="entry name" value="MRP_assoc_pro"/>
    <property type="match status" value="1"/>
</dbReference>
<dbReference type="CDD" id="cd18595">
    <property type="entry name" value="ABC_6TM_MRP1_2_3_6_D1_like"/>
    <property type="match status" value="1"/>
</dbReference>
<dbReference type="InterPro" id="IPR017871">
    <property type="entry name" value="ABC_transporter-like_CS"/>
</dbReference>
<dbReference type="PANTHER" id="PTHR24223:SF342">
    <property type="entry name" value="MULTIDRUG RESISTANCE-ASSOCIATED PROTEIN 1"/>
    <property type="match status" value="1"/>
</dbReference>
<dbReference type="InterPro" id="IPR003439">
    <property type="entry name" value="ABC_transporter-like_ATP-bd"/>
</dbReference>
<dbReference type="Pfam" id="PF00664">
    <property type="entry name" value="ABC_membrane"/>
    <property type="match status" value="2"/>
</dbReference>
<evidence type="ECO:0000256" key="12">
    <source>
        <dbReference type="SAM" id="Phobius"/>
    </source>
</evidence>
<dbReference type="CDD" id="cd03250">
    <property type="entry name" value="ABCC_MRP_domain1"/>
    <property type="match status" value="1"/>
</dbReference>
<feature type="transmembrane region" description="Helical" evidence="12">
    <location>
        <begin position="1116"/>
        <end position="1137"/>
    </location>
</feature>
<dbReference type="EMBL" id="JAKKPZ010000003">
    <property type="protein sequence ID" value="KAI1723371.1"/>
    <property type="molecule type" value="Genomic_DNA"/>
</dbReference>
<evidence type="ECO:0000256" key="11">
    <source>
        <dbReference type="SAM" id="MobiDB-lite"/>
    </source>
</evidence>
<evidence type="ECO:0000256" key="6">
    <source>
        <dbReference type="ARBA" id="ARBA00022737"/>
    </source>
</evidence>
<dbReference type="FunFam" id="1.20.1560.10:FF:000100">
    <property type="entry name" value="ABC transporter ATP-binding protein"/>
    <property type="match status" value="1"/>
</dbReference>
<evidence type="ECO:0000259" key="14">
    <source>
        <dbReference type="PROSITE" id="PS50929"/>
    </source>
</evidence>
<keyword evidence="8" id="KW-0067">ATP-binding</keyword>
<feature type="region of interest" description="Disordered" evidence="11">
    <location>
        <begin position="1520"/>
        <end position="1540"/>
    </location>
</feature>
<dbReference type="SMART" id="SM00175">
    <property type="entry name" value="RAB"/>
    <property type="match status" value="1"/>
</dbReference>
<feature type="transmembrane region" description="Helical" evidence="12">
    <location>
        <begin position="967"/>
        <end position="988"/>
    </location>
</feature>
<dbReference type="Proteomes" id="UP001201812">
    <property type="component" value="Unassembled WGS sequence"/>
</dbReference>
<dbReference type="PROSITE" id="PS00211">
    <property type="entry name" value="ABC_TRANSPORTER_1"/>
    <property type="match status" value="1"/>
</dbReference>
<feature type="domain" description="ABC transporter" evidence="13">
    <location>
        <begin position="1949"/>
        <end position="2183"/>
    </location>
</feature>
<evidence type="ECO:0000256" key="1">
    <source>
        <dbReference type="ARBA" id="ARBA00004651"/>
    </source>
</evidence>
<dbReference type="GO" id="GO:0016887">
    <property type="term" value="F:ATP hydrolysis activity"/>
    <property type="evidence" value="ECO:0007669"/>
    <property type="project" value="InterPro"/>
</dbReference>
<dbReference type="InterPro" id="IPR050173">
    <property type="entry name" value="ABC_transporter_C-like"/>
</dbReference>
<dbReference type="SMART" id="SM00173">
    <property type="entry name" value="RAS"/>
    <property type="match status" value="1"/>
</dbReference>
<dbReference type="InterPro" id="IPR005292">
    <property type="entry name" value="MRP"/>
</dbReference>
<feature type="domain" description="ABC transmembrane type-1" evidence="14">
    <location>
        <begin position="982"/>
        <end position="1257"/>
    </location>
</feature>
<dbReference type="InterPro" id="IPR003593">
    <property type="entry name" value="AAA+_ATPase"/>
</dbReference>
<evidence type="ECO:0000256" key="3">
    <source>
        <dbReference type="ARBA" id="ARBA00022448"/>
    </source>
</evidence>
<feature type="compositionally biased region" description="Acidic residues" evidence="11">
    <location>
        <begin position="1530"/>
        <end position="1540"/>
    </location>
</feature>
<evidence type="ECO:0000256" key="10">
    <source>
        <dbReference type="ARBA" id="ARBA00023136"/>
    </source>
</evidence>
<dbReference type="PANTHER" id="PTHR24223">
    <property type="entry name" value="ATP-BINDING CASSETTE SUB-FAMILY C"/>
    <property type="match status" value="1"/>
</dbReference>
<dbReference type="GO" id="GO:0140359">
    <property type="term" value="F:ABC-type transporter activity"/>
    <property type="evidence" value="ECO:0007669"/>
    <property type="project" value="InterPro"/>
</dbReference>
<dbReference type="NCBIfam" id="TIGR00231">
    <property type="entry name" value="small_GTP"/>
    <property type="match status" value="1"/>
</dbReference>
<feature type="transmembrane region" description="Helical" evidence="12">
    <location>
        <begin position="1854"/>
        <end position="1874"/>
    </location>
</feature>
<evidence type="ECO:0000313" key="16">
    <source>
        <dbReference type="Proteomes" id="UP001201812"/>
    </source>
</evidence>
<evidence type="ECO:0000256" key="7">
    <source>
        <dbReference type="ARBA" id="ARBA00022741"/>
    </source>
</evidence>
<dbReference type="GO" id="GO:0005525">
    <property type="term" value="F:GTP binding"/>
    <property type="evidence" value="ECO:0007669"/>
    <property type="project" value="InterPro"/>
</dbReference>
<feature type="transmembrane region" description="Helical" evidence="12">
    <location>
        <begin position="1880"/>
        <end position="1903"/>
    </location>
</feature>
<comment type="subcellular location">
    <subcellularLocation>
        <location evidence="1">Cell membrane</location>
        <topology evidence="1">Multi-pass membrane protein</topology>
    </subcellularLocation>
</comment>
<evidence type="ECO:0000256" key="9">
    <source>
        <dbReference type="ARBA" id="ARBA00022989"/>
    </source>
</evidence>
<feature type="transmembrane region" description="Helical" evidence="12">
    <location>
        <begin position="1673"/>
        <end position="1699"/>
    </location>
</feature>
<dbReference type="GO" id="GO:0003924">
    <property type="term" value="F:GTPase activity"/>
    <property type="evidence" value="ECO:0007669"/>
    <property type="project" value="InterPro"/>
</dbReference>
<dbReference type="CDD" id="cd18603">
    <property type="entry name" value="ABC_6TM_MRP1_2_3_6_D2_like"/>
    <property type="match status" value="1"/>
</dbReference>
<keyword evidence="6" id="KW-0677">Repeat</keyword>
<dbReference type="Gene3D" id="3.40.50.300">
    <property type="entry name" value="P-loop containing nucleotide triphosphate hydrolases"/>
    <property type="match status" value="3"/>
</dbReference>
<dbReference type="SUPFAM" id="SSF90123">
    <property type="entry name" value="ABC transporter transmembrane region"/>
    <property type="match status" value="2"/>
</dbReference>
<dbReference type="PROSITE" id="PS50893">
    <property type="entry name" value="ABC_TRANSPORTER_2"/>
    <property type="match status" value="2"/>
</dbReference>
<keyword evidence="9 12" id="KW-1133">Transmembrane helix</keyword>
<keyword evidence="3" id="KW-0813">Transport</keyword>
<dbReference type="InterPro" id="IPR011527">
    <property type="entry name" value="ABC1_TM_dom"/>
</dbReference>
<dbReference type="PROSITE" id="PS51421">
    <property type="entry name" value="RAS"/>
    <property type="match status" value="1"/>
</dbReference>
<protein>
    <submittedName>
        <fullName evidence="15">ABC transporter transmembrane region domain-containing protein</fullName>
    </submittedName>
</protein>
<feature type="domain" description="ABC transporter" evidence="13">
    <location>
        <begin position="1293"/>
        <end position="1516"/>
    </location>
</feature>
<keyword evidence="4" id="KW-1003">Cell membrane</keyword>
<dbReference type="InterPro" id="IPR005225">
    <property type="entry name" value="Small_GTP-bd"/>
</dbReference>
<feature type="transmembrane region" description="Helical" evidence="12">
    <location>
        <begin position="659"/>
        <end position="681"/>
    </location>
</feature>
<feature type="transmembrane region" description="Helical" evidence="12">
    <location>
        <begin position="1619"/>
        <end position="1641"/>
    </location>
</feature>
<evidence type="ECO:0000313" key="15">
    <source>
        <dbReference type="EMBL" id="KAI1723371.1"/>
    </source>
</evidence>
<feature type="region of interest" description="Disordered" evidence="11">
    <location>
        <begin position="910"/>
        <end position="929"/>
    </location>
</feature>
<dbReference type="FunFam" id="3.40.50.300:FF:000997">
    <property type="entry name" value="Multidrug resistance-associated protein 1"/>
    <property type="match status" value="1"/>
</dbReference>
<feature type="domain" description="ABC transmembrane type-1" evidence="14">
    <location>
        <begin position="1629"/>
        <end position="1911"/>
    </location>
</feature>
<evidence type="ECO:0000259" key="13">
    <source>
        <dbReference type="PROSITE" id="PS50893"/>
    </source>
</evidence>
<dbReference type="Gene3D" id="1.20.1560.10">
    <property type="entry name" value="ABC transporter type 1, transmembrane domain"/>
    <property type="match status" value="2"/>
</dbReference>
<feature type="transmembrane region" description="Helical" evidence="12">
    <location>
        <begin position="693"/>
        <end position="719"/>
    </location>
</feature>
<dbReference type="InterPro" id="IPR027417">
    <property type="entry name" value="P-loop_NTPase"/>
</dbReference>
<dbReference type="Pfam" id="PF00071">
    <property type="entry name" value="Ras"/>
    <property type="match status" value="1"/>
</dbReference>